<protein>
    <submittedName>
        <fullName evidence="2">Uncharacterized protein</fullName>
    </submittedName>
</protein>
<evidence type="ECO:0000313" key="2">
    <source>
        <dbReference type="WBParaSite" id="nRc.2.0.1.t21677-RA"/>
    </source>
</evidence>
<dbReference type="Proteomes" id="UP000887565">
    <property type="component" value="Unplaced"/>
</dbReference>
<proteinExistence type="predicted"/>
<reference evidence="2" key="1">
    <citation type="submission" date="2022-11" db="UniProtKB">
        <authorList>
            <consortium name="WormBaseParasite"/>
        </authorList>
    </citation>
    <scope>IDENTIFICATION</scope>
</reference>
<name>A0A915J5D1_ROMCU</name>
<sequence length="87" mass="10279">MAASIAYNANKIHEHSADIAVRNTDLDMYKVPANKQPFSSRATFYMWQEATKRYMCHIDQEAARYHCSYRKINHDIILHIDPFLSRF</sequence>
<organism evidence="1 2">
    <name type="scientific">Romanomermis culicivorax</name>
    <name type="common">Nematode worm</name>
    <dbReference type="NCBI Taxonomy" id="13658"/>
    <lineage>
        <taxon>Eukaryota</taxon>
        <taxon>Metazoa</taxon>
        <taxon>Ecdysozoa</taxon>
        <taxon>Nematoda</taxon>
        <taxon>Enoplea</taxon>
        <taxon>Dorylaimia</taxon>
        <taxon>Mermithida</taxon>
        <taxon>Mermithoidea</taxon>
        <taxon>Mermithidae</taxon>
        <taxon>Romanomermis</taxon>
    </lineage>
</organism>
<dbReference type="WBParaSite" id="nRc.2.0.1.t21677-RA">
    <property type="protein sequence ID" value="nRc.2.0.1.t21677-RA"/>
    <property type="gene ID" value="nRc.2.0.1.g21677"/>
</dbReference>
<accession>A0A915J5D1</accession>
<keyword evidence="1" id="KW-1185">Reference proteome</keyword>
<evidence type="ECO:0000313" key="1">
    <source>
        <dbReference type="Proteomes" id="UP000887565"/>
    </source>
</evidence>
<dbReference type="AlphaFoldDB" id="A0A915J5D1"/>